<dbReference type="Proteomes" id="UP001208888">
    <property type="component" value="Unassembled WGS sequence"/>
</dbReference>
<reference evidence="1" key="1">
    <citation type="submission" date="2022-06" db="EMBL/GenBank/DDBJ databases">
        <title>Dynamics of rice microbiomes reveals core vertical transmitted seed endophytes.</title>
        <authorList>
            <person name="Liao K."/>
            <person name="Zhang X."/>
        </authorList>
    </citation>
    <scope>NUCLEOTIDE SEQUENCE</scope>
    <source>
        <strain evidence="1">JT1-17</strain>
    </source>
</reference>
<dbReference type="RefSeq" id="WP_264272050.1">
    <property type="nucleotide sequence ID" value="NZ_JANFVX010000011.1"/>
</dbReference>
<dbReference type="EMBL" id="JANFVX010000011">
    <property type="protein sequence ID" value="MCW0344951.1"/>
    <property type="molecule type" value="Genomic_DNA"/>
</dbReference>
<evidence type="ECO:0000313" key="2">
    <source>
        <dbReference type="Proteomes" id="UP001208888"/>
    </source>
</evidence>
<evidence type="ECO:0008006" key="3">
    <source>
        <dbReference type="Google" id="ProtNLM"/>
    </source>
</evidence>
<dbReference type="AlphaFoldDB" id="A0AAJ1FS98"/>
<dbReference type="Gene3D" id="3.90.1480.10">
    <property type="entry name" value="Alpha-2,3-sialyltransferase"/>
    <property type="match status" value="1"/>
</dbReference>
<comment type="caution">
    <text evidence="1">The sequence shown here is derived from an EMBL/GenBank/DDBJ whole genome shotgun (WGS) entry which is preliminary data.</text>
</comment>
<organism evidence="1 2">
    <name type="scientific">Pantoea ananas</name>
    <name type="common">Erwinia uredovora</name>
    <dbReference type="NCBI Taxonomy" id="553"/>
    <lineage>
        <taxon>Bacteria</taxon>
        <taxon>Pseudomonadati</taxon>
        <taxon>Pseudomonadota</taxon>
        <taxon>Gammaproteobacteria</taxon>
        <taxon>Enterobacterales</taxon>
        <taxon>Erwiniaceae</taxon>
        <taxon>Pantoea</taxon>
    </lineage>
</organism>
<proteinExistence type="predicted"/>
<accession>A0AAJ1FS98</accession>
<sequence length="186" mass="20696">MKQIAVCASGPSLTKEDCVLISDAGIPLITVNSSWSAAPQCRYIYAGDLDWWDKYHAQISSAAERWTCNERAASRYGLRLFDTDTSGTFNSGQRAILFAMHLGAEKIILLGYDCSVTNGLHWHGAHDGISNPTPDNVRRWHNEFARIADSKPGARIVNCSRQTSLTCFTRASLEDVIREIHETDIH</sequence>
<gene>
    <name evidence="1" type="ORF">NB703_003044</name>
</gene>
<name>A0AAJ1FS98_PANAN</name>
<evidence type="ECO:0000313" key="1">
    <source>
        <dbReference type="EMBL" id="MCW0344951.1"/>
    </source>
</evidence>
<protein>
    <recommendedName>
        <fullName evidence="3">Norphogenetic protein</fullName>
    </recommendedName>
</protein>